<keyword evidence="6" id="KW-0378">Hydrolase</keyword>
<evidence type="ECO:0000256" key="4">
    <source>
        <dbReference type="ARBA" id="ARBA00022833"/>
    </source>
</evidence>
<keyword evidence="4" id="KW-0862">Zinc</keyword>
<dbReference type="PANTHER" id="PTHR43655">
    <property type="entry name" value="ATP-DEPENDENT PROTEASE"/>
    <property type="match status" value="1"/>
</dbReference>
<keyword evidence="6" id="KW-0645">Protease</keyword>
<evidence type="ECO:0000256" key="2">
    <source>
        <dbReference type="ARBA" id="ARBA00022723"/>
    </source>
</evidence>
<keyword evidence="5" id="KW-0067">ATP-binding</keyword>
<keyword evidence="3" id="KW-0547">Nucleotide-binding</keyword>
<proteinExistence type="predicted"/>
<keyword evidence="6" id="KW-0482">Metalloprotease</keyword>
<keyword evidence="2" id="KW-0479">Metal-binding</keyword>
<evidence type="ECO:0000256" key="1">
    <source>
        <dbReference type="ARBA" id="ARBA00001947"/>
    </source>
</evidence>
<evidence type="ECO:0000256" key="7">
    <source>
        <dbReference type="SAM" id="MobiDB-lite"/>
    </source>
</evidence>
<dbReference type="EMBL" id="JBBPBM010000001">
    <property type="protein sequence ID" value="KAK8600220.1"/>
    <property type="molecule type" value="Genomic_DNA"/>
</dbReference>
<accession>A0ABR2GBN0</accession>
<comment type="caution">
    <text evidence="8">The sequence shown here is derived from an EMBL/GenBank/DDBJ whole genome shotgun (WGS) entry which is preliminary data.</text>
</comment>
<keyword evidence="9" id="KW-1185">Reference proteome</keyword>
<comment type="cofactor">
    <cofactor evidence="1">
        <name>Zn(2+)</name>
        <dbReference type="ChEBI" id="CHEBI:29105"/>
    </cofactor>
</comment>
<evidence type="ECO:0000256" key="3">
    <source>
        <dbReference type="ARBA" id="ARBA00022741"/>
    </source>
</evidence>
<dbReference type="PANTHER" id="PTHR43655:SF2">
    <property type="entry name" value="AFG3 LIKE MATRIX AAA PEPTIDASE SUBUNIT 2, ISOFORM A"/>
    <property type="match status" value="1"/>
</dbReference>
<gene>
    <name evidence="8" type="ORF">V6N12_050076</name>
</gene>
<name>A0ABR2GBN0_9ROSI</name>
<reference evidence="8 9" key="1">
    <citation type="journal article" date="2024" name="G3 (Bethesda)">
        <title>Genome assembly of Hibiscus sabdariffa L. provides insights into metabolisms of medicinal natural products.</title>
        <authorList>
            <person name="Kim T."/>
        </authorList>
    </citation>
    <scope>NUCLEOTIDE SEQUENCE [LARGE SCALE GENOMIC DNA]</scope>
    <source>
        <strain evidence="8">TK-2024</strain>
        <tissue evidence="8">Old leaves</tissue>
    </source>
</reference>
<organism evidence="8 9">
    <name type="scientific">Hibiscus sabdariffa</name>
    <name type="common">roselle</name>
    <dbReference type="NCBI Taxonomy" id="183260"/>
    <lineage>
        <taxon>Eukaryota</taxon>
        <taxon>Viridiplantae</taxon>
        <taxon>Streptophyta</taxon>
        <taxon>Embryophyta</taxon>
        <taxon>Tracheophyta</taxon>
        <taxon>Spermatophyta</taxon>
        <taxon>Magnoliopsida</taxon>
        <taxon>eudicotyledons</taxon>
        <taxon>Gunneridae</taxon>
        <taxon>Pentapetalae</taxon>
        <taxon>rosids</taxon>
        <taxon>malvids</taxon>
        <taxon>Malvales</taxon>
        <taxon>Malvaceae</taxon>
        <taxon>Malvoideae</taxon>
        <taxon>Hibiscus</taxon>
    </lineage>
</organism>
<feature type="region of interest" description="Disordered" evidence="7">
    <location>
        <begin position="71"/>
        <end position="93"/>
    </location>
</feature>
<evidence type="ECO:0000313" key="9">
    <source>
        <dbReference type="Proteomes" id="UP001472677"/>
    </source>
</evidence>
<evidence type="ECO:0000313" key="8">
    <source>
        <dbReference type="EMBL" id="KAK8600220.1"/>
    </source>
</evidence>
<sequence>MTYAQVAVYGFIDKVGLLSFPRTEDELEMTKPYRSKTGAMIDGEVLHHEYLVQELGECPFKSTEPTNYHRFKQGFQDKTMKPRRQKMVQRSGT</sequence>
<evidence type="ECO:0000256" key="6">
    <source>
        <dbReference type="ARBA" id="ARBA00023049"/>
    </source>
</evidence>
<evidence type="ECO:0000256" key="5">
    <source>
        <dbReference type="ARBA" id="ARBA00022840"/>
    </source>
</evidence>
<protein>
    <submittedName>
        <fullName evidence="8">Uncharacterized protein</fullName>
    </submittedName>
</protein>
<dbReference type="InterPro" id="IPR050928">
    <property type="entry name" value="ATP-dep_Zn_Metalloprotease"/>
</dbReference>
<dbReference type="Proteomes" id="UP001472677">
    <property type="component" value="Unassembled WGS sequence"/>
</dbReference>